<reference evidence="7" key="1">
    <citation type="submission" date="2005-10" db="EMBL/GenBank/DDBJ databases">
        <authorList>
            <person name="Loftus B.J."/>
            <person name="Nene V.M."/>
            <person name="Hannick L.I."/>
            <person name="Bidwell S."/>
            <person name="Haas B."/>
            <person name="Amedeo P."/>
            <person name="Orvis J."/>
            <person name="Wortman J.R."/>
            <person name="White O.R."/>
            <person name="Salzberg S."/>
            <person name="Shumway M."/>
            <person name="Koo H."/>
            <person name="Zhao Y."/>
            <person name="Holmes M."/>
            <person name="Miller J."/>
            <person name="Schatz M."/>
            <person name="Pop M."/>
            <person name="Pai G."/>
            <person name="Utterback T."/>
            <person name="Rogers Y.-H."/>
            <person name="Kravitz S."/>
            <person name="Fraser C.M."/>
        </authorList>
    </citation>
    <scope>NUCLEOTIDE SEQUENCE</scope>
    <source>
        <strain evidence="7">Liverpool</strain>
    </source>
</reference>
<protein>
    <submittedName>
        <fullName evidence="7">AAEL002864-PA</fullName>
    </submittedName>
</protein>
<dbReference type="Pfam" id="PF04500">
    <property type="entry name" value="FLYWCH"/>
    <property type="match status" value="2"/>
</dbReference>
<dbReference type="InterPro" id="IPR012934">
    <property type="entry name" value="Znf_AD"/>
</dbReference>
<dbReference type="Pfam" id="PF07776">
    <property type="entry name" value="zf-AD"/>
    <property type="match status" value="1"/>
</dbReference>
<dbReference type="EMBL" id="CH477255">
    <property type="protein sequence ID" value="EAT45896.1"/>
    <property type="molecule type" value="Genomic_DNA"/>
</dbReference>
<dbReference type="Proteomes" id="UP000682892">
    <property type="component" value="Unassembled WGS sequence"/>
</dbReference>
<dbReference type="GO" id="GO:0008270">
    <property type="term" value="F:zinc ion binding"/>
    <property type="evidence" value="ECO:0007669"/>
    <property type="project" value="UniProtKB-UniRule"/>
</dbReference>
<feature type="region of interest" description="Disordered" evidence="5">
    <location>
        <begin position="1"/>
        <end position="24"/>
    </location>
</feature>
<organism evidence="7 8">
    <name type="scientific">Aedes aegypti</name>
    <name type="common">Yellowfever mosquito</name>
    <name type="synonym">Culex aegypti</name>
    <dbReference type="NCBI Taxonomy" id="7159"/>
    <lineage>
        <taxon>Eukaryota</taxon>
        <taxon>Metazoa</taxon>
        <taxon>Ecdysozoa</taxon>
        <taxon>Arthropoda</taxon>
        <taxon>Hexapoda</taxon>
        <taxon>Insecta</taxon>
        <taxon>Pterygota</taxon>
        <taxon>Neoptera</taxon>
        <taxon>Endopterygota</taxon>
        <taxon>Diptera</taxon>
        <taxon>Nematocera</taxon>
        <taxon>Culicoidea</taxon>
        <taxon>Culicidae</taxon>
        <taxon>Culicinae</taxon>
        <taxon>Aedini</taxon>
        <taxon>Aedes</taxon>
        <taxon>Stegomyia</taxon>
    </lineage>
</organism>
<feature type="binding site" evidence="4">
    <location>
        <position position="113"/>
    </location>
    <ligand>
        <name>Zn(2+)</name>
        <dbReference type="ChEBI" id="CHEBI:29105"/>
    </ligand>
</feature>
<dbReference type="Gene3D" id="3.40.1800.20">
    <property type="match status" value="1"/>
</dbReference>
<dbReference type="PROSITE" id="PS51915">
    <property type="entry name" value="ZAD"/>
    <property type="match status" value="1"/>
</dbReference>
<dbReference type="SUPFAM" id="SSF57716">
    <property type="entry name" value="Glucocorticoid receptor-like (DNA-binding domain)"/>
    <property type="match status" value="1"/>
</dbReference>
<feature type="compositionally biased region" description="Polar residues" evidence="5">
    <location>
        <begin position="181"/>
        <end position="200"/>
    </location>
</feature>
<dbReference type="OMA" id="RYTCATS"/>
<proteinExistence type="predicted"/>
<feature type="domain" description="ZAD" evidence="6">
    <location>
        <begin position="61"/>
        <end position="137"/>
    </location>
</feature>
<keyword evidence="2 4" id="KW-0863">Zinc-finger</keyword>
<feature type="compositionally biased region" description="Acidic residues" evidence="5">
    <location>
        <begin position="155"/>
        <end position="180"/>
    </location>
</feature>
<dbReference type="OrthoDB" id="7756745at2759"/>
<dbReference type="GO" id="GO:0005634">
    <property type="term" value="C:nucleus"/>
    <property type="evidence" value="ECO:0007669"/>
    <property type="project" value="InterPro"/>
</dbReference>
<evidence type="ECO:0000256" key="1">
    <source>
        <dbReference type="ARBA" id="ARBA00022723"/>
    </source>
</evidence>
<sequence length="633" mass="71930">MASSSAGSGENSNNSTSSSGWYPQVVEPKRNGLETKSAGAPDFEEEISMASIVGVSSSDHRFCRLCLSKEQQLKPLFPPSGTPDEALLKRILNCLTIALTFEEDYDTFVCRVCVQEVSKFFVYKEQCLANDAIIRGRLKPAKVNYYGGEQKTQPPDEDEEEQDFEPIDSDEFDIPDEEDYNTQTDSSANFYESPSVSSGTGLALEPWRMKPLPKQRARRENVQDYYYGGYRYTCATSRANGKVHWRCMYKSKLKCRAAILVSPNGTINTGSHRHNHQPDKKKQVPNVADGTIIDVHTGQKVTYKMITSHRSRIHQTQMICNGYKYRYARSTQKQTTYWRCMKHNGKENCKAILSFRMDFSACSSNGHPHNHPAQYDMSKPLPAVLDDEPQFPEEEIRNGKETSTGTAKVLKGHKKNVMVHKGYEFGFPRIDRQYSRWACFKKSLFNCPANLITNAAGRVIKESEWAHNHGPDDDYAKETIIEGYMTDARTSEQVYYKLIPGKRGQRFVLYKGYRYSSDRFMSDGRMAWKCTKCKVFIVIEGRFGSFEDRGGEHEHPAMEEDDDALDMGSCLQELPGMEGEQDQEETEGAEGDMEFGVKNEVDDEYGEEGDDDDEDLEDDQDAFASDEEQLIIP</sequence>
<feature type="compositionally biased region" description="Acidic residues" evidence="5">
    <location>
        <begin position="601"/>
        <end position="633"/>
    </location>
</feature>
<accession>A0A1S4F2Y5</accession>
<feature type="compositionally biased region" description="Low complexity" evidence="5">
    <location>
        <begin position="1"/>
        <end position="20"/>
    </location>
</feature>
<dbReference type="AlphaFoldDB" id="A0A1S4F2Y5"/>
<keyword evidence="3 4" id="KW-0862">Zinc</keyword>
<dbReference type="HOGENOM" id="CLU_432250_0_0_1"/>
<evidence type="ECO:0000256" key="5">
    <source>
        <dbReference type="SAM" id="MobiDB-lite"/>
    </source>
</evidence>
<evidence type="ECO:0000256" key="2">
    <source>
        <dbReference type="ARBA" id="ARBA00022771"/>
    </source>
</evidence>
<evidence type="ECO:0000256" key="4">
    <source>
        <dbReference type="PROSITE-ProRule" id="PRU01263"/>
    </source>
</evidence>
<dbReference type="InterPro" id="IPR007588">
    <property type="entry name" value="Znf_FLYWCH"/>
</dbReference>
<feature type="region of interest" description="Disordered" evidence="5">
    <location>
        <begin position="576"/>
        <end position="633"/>
    </location>
</feature>
<evidence type="ECO:0000259" key="6">
    <source>
        <dbReference type="PROSITE" id="PS51915"/>
    </source>
</evidence>
<reference evidence="7" key="2">
    <citation type="journal article" date="2007" name="Science">
        <title>Genome sequence of Aedes aegypti, a major arbovirus vector.</title>
        <authorList>
            <person name="Nene V."/>
            <person name="Wortman J.R."/>
            <person name="Lawson D."/>
            <person name="Haas B."/>
            <person name="Kodira C."/>
            <person name="Tu Z.J."/>
            <person name="Loftus B."/>
            <person name="Xi Z."/>
            <person name="Megy K."/>
            <person name="Grabherr M."/>
            <person name="Ren Q."/>
            <person name="Zdobnov E.M."/>
            <person name="Lobo N.F."/>
            <person name="Campbell K.S."/>
            <person name="Brown S.E."/>
            <person name="Bonaldo M.F."/>
            <person name="Zhu J."/>
            <person name="Sinkins S.P."/>
            <person name="Hogenkamp D.G."/>
            <person name="Amedeo P."/>
            <person name="Arensburger P."/>
            <person name="Atkinson P.W."/>
            <person name="Bidwell S."/>
            <person name="Biedler J."/>
            <person name="Birney E."/>
            <person name="Bruggner R.V."/>
            <person name="Costas J."/>
            <person name="Coy M.R."/>
            <person name="Crabtree J."/>
            <person name="Crawford M."/>
            <person name="Debruyn B."/>
            <person name="Decaprio D."/>
            <person name="Eiglmeier K."/>
            <person name="Eisenstadt E."/>
            <person name="El-Dorry H."/>
            <person name="Gelbart W.M."/>
            <person name="Gomes S.L."/>
            <person name="Hammond M."/>
            <person name="Hannick L.I."/>
            <person name="Hogan J.R."/>
            <person name="Holmes M.H."/>
            <person name="Jaffe D."/>
            <person name="Johnston J.S."/>
            <person name="Kennedy R.C."/>
            <person name="Koo H."/>
            <person name="Kravitz S."/>
            <person name="Kriventseva E.V."/>
            <person name="Kulp D."/>
            <person name="Labutti K."/>
            <person name="Lee E."/>
            <person name="Li S."/>
            <person name="Lovin D.D."/>
            <person name="Mao C."/>
            <person name="Mauceli E."/>
            <person name="Menck C.F."/>
            <person name="Miller J.R."/>
            <person name="Montgomery P."/>
            <person name="Mori A."/>
            <person name="Nascimento A.L."/>
            <person name="Naveira H.F."/>
            <person name="Nusbaum C."/>
            <person name="O'leary S."/>
            <person name="Orvis J."/>
            <person name="Pertea M."/>
            <person name="Quesneville H."/>
            <person name="Reidenbach K.R."/>
            <person name="Rogers Y.H."/>
            <person name="Roth C.W."/>
            <person name="Schneider J.R."/>
            <person name="Schatz M."/>
            <person name="Shumway M."/>
            <person name="Stanke M."/>
            <person name="Stinson E.O."/>
            <person name="Tubio J.M."/>
            <person name="Vanzee J.P."/>
            <person name="Verjovski-Almeida S."/>
            <person name="Werner D."/>
            <person name="White O."/>
            <person name="Wyder S."/>
            <person name="Zeng Q."/>
            <person name="Zhao Q."/>
            <person name="Zhao Y."/>
            <person name="Hill C.A."/>
            <person name="Raikhel A.S."/>
            <person name="Soares M.B."/>
            <person name="Knudson D.L."/>
            <person name="Lee N.H."/>
            <person name="Galagan J."/>
            <person name="Salzberg S.L."/>
            <person name="Paulsen I.T."/>
            <person name="Dimopoulos G."/>
            <person name="Collins F.H."/>
            <person name="Birren B."/>
            <person name="Fraser-Liggett C.M."/>
            <person name="Severson D.W."/>
        </authorList>
    </citation>
    <scope>NUCLEOTIDE SEQUENCE [LARGE SCALE GENOMIC DNA]</scope>
    <source>
        <strain evidence="7">Liverpool</strain>
    </source>
</reference>
<feature type="binding site" evidence="4">
    <location>
        <position position="66"/>
    </location>
    <ligand>
        <name>Zn(2+)</name>
        <dbReference type="ChEBI" id="CHEBI:29105"/>
    </ligand>
</feature>
<dbReference type="PANTHER" id="PTHR39942:SF1">
    <property type="entry name" value="BCDNA.LD26519-RELATED"/>
    <property type="match status" value="1"/>
</dbReference>
<evidence type="ECO:0000313" key="7">
    <source>
        <dbReference type="EMBL" id="EAT45896.1"/>
    </source>
</evidence>
<dbReference type="KEGG" id="aag:5576359"/>
<dbReference type="Gene3D" id="2.20.25.240">
    <property type="match status" value="4"/>
</dbReference>
<reference evidence="7" key="3">
    <citation type="submission" date="2012-09" db="EMBL/GenBank/DDBJ databases">
        <authorList>
            <consortium name="VectorBase"/>
        </authorList>
    </citation>
    <scope>NUCLEOTIDE SEQUENCE</scope>
    <source>
        <strain evidence="7">Liverpool</strain>
    </source>
</reference>
<feature type="binding site" evidence="4">
    <location>
        <position position="110"/>
    </location>
    <ligand>
        <name>Zn(2+)</name>
        <dbReference type="ChEBI" id="CHEBI:29105"/>
    </ligand>
</feature>
<gene>
    <name evidence="7" type="ORF">AaeL_AAEL002864</name>
</gene>
<dbReference type="PANTHER" id="PTHR39942">
    <property type="entry name" value="BCDNA.LD26519-RELATED"/>
    <property type="match status" value="1"/>
</dbReference>
<dbReference type="SMART" id="SM00868">
    <property type="entry name" value="zf-AD"/>
    <property type="match status" value="1"/>
</dbReference>
<keyword evidence="1 4" id="KW-0479">Metal-binding</keyword>
<feature type="region of interest" description="Disordered" evidence="5">
    <location>
        <begin position="146"/>
        <end position="202"/>
    </location>
</feature>
<evidence type="ECO:0000313" key="8">
    <source>
        <dbReference type="Proteomes" id="UP000682892"/>
    </source>
</evidence>
<feature type="binding site" evidence="4">
    <location>
        <position position="63"/>
    </location>
    <ligand>
        <name>Zn(2+)</name>
        <dbReference type="ChEBI" id="CHEBI:29105"/>
    </ligand>
</feature>
<feature type="compositionally biased region" description="Acidic residues" evidence="5">
    <location>
        <begin position="579"/>
        <end position="593"/>
    </location>
</feature>
<evidence type="ECO:0000256" key="3">
    <source>
        <dbReference type="ARBA" id="ARBA00022833"/>
    </source>
</evidence>
<name>A0A1S4F2Y5_AEDAE</name>